<comment type="caution">
    <text evidence="2">The sequence shown here is derived from an EMBL/GenBank/DDBJ whole genome shotgun (WGS) entry which is preliminary data.</text>
</comment>
<dbReference type="InParanoid" id="K1VDF6"/>
<dbReference type="GO" id="GO:0047372">
    <property type="term" value="F:monoacylglycerol lipase activity"/>
    <property type="evidence" value="ECO:0007669"/>
    <property type="project" value="TreeGrafter"/>
</dbReference>
<dbReference type="EMBL" id="AMBO01000379">
    <property type="protein sequence ID" value="EKC98875.1"/>
    <property type="molecule type" value="Genomic_DNA"/>
</dbReference>
<keyword evidence="1" id="KW-0812">Transmembrane</keyword>
<dbReference type="GO" id="GO:0006660">
    <property type="term" value="P:phosphatidylserine catabolic process"/>
    <property type="evidence" value="ECO:0007669"/>
    <property type="project" value="TreeGrafter"/>
</dbReference>
<evidence type="ECO:0000256" key="1">
    <source>
        <dbReference type="SAM" id="Phobius"/>
    </source>
</evidence>
<keyword evidence="3" id="KW-1185">Reference proteome</keyword>
<feature type="transmembrane region" description="Helical" evidence="1">
    <location>
        <begin position="12"/>
        <end position="34"/>
    </location>
</feature>
<keyword evidence="1" id="KW-0472">Membrane</keyword>
<dbReference type="AlphaFoldDB" id="K1VDF6"/>
<sequence length="321" mass="35315">MASAQALLRKAHYIPLLALGLYSIVMYCLTVPWIQRDCTDLLVRYPAVWHLTAAFKTRNVYLDTPDGERIGVWHVLEQEPFPPRGPLSEVQFDEAMAKRPTIIYYHGNAATRAASPRIRGYIEMSSRLDWGYADSTGVPSQAGLITDARTAWDWVAERAGKNGKAEDNIVVVGHSLGTGVTSALAGQLADEGELRMESGELTTRHLPARADTHRALHVYFGAARFRTRSPTLILHSLIDEIIPPSHSQRMFRQLVAPNATAEASDAAFSKVDIVEYPGWGVVKTATRDGLPMIYLEADSGGHNKIGWAEGTLDLIAKIADL</sequence>
<name>K1VDF6_TRIAC</name>
<dbReference type="PANTHER" id="PTHR12277">
    <property type="entry name" value="ALPHA/BETA HYDROLASE DOMAIN-CONTAINING PROTEIN"/>
    <property type="match status" value="1"/>
</dbReference>
<dbReference type="SUPFAM" id="SSF53474">
    <property type="entry name" value="alpha/beta-Hydrolases"/>
    <property type="match status" value="1"/>
</dbReference>
<keyword evidence="1" id="KW-1133">Transmembrane helix</keyword>
<dbReference type="Proteomes" id="UP000006757">
    <property type="component" value="Unassembled WGS sequence"/>
</dbReference>
<protein>
    <submittedName>
        <fullName evidence="2">Abhydrolase domain containing 12</fullName>
    </submittedName>
</protein>
<gene>
    <name evidence="2" type="ORF">A1Q2_06846</name>
</gene>
<dbReference type="GO" id="GO:0004622">
    <property type="term" value="F:phosphatidylcholine lysophospholipase activity"/>
    <property type="evidence" value="ECO:0007669"/>
    <property type="project" value="TreeGrafter"/>
</dbReference>
<dbReference type="GO" id="GO:0052651">
    <property type="term" value="P:monoacylglycerol catabolic process"/>
    <property type="evidence" value="ECO:0007669"/>
    <property type="project" value="TreeGrafter"/>
</dbReference>
<dbReference type="GO" id="GO:0005789">
    <property type="term" value="C:endoplasmic reticulum membrane"/>
    <property type="evidence" value="ECO:0007669"/>
    <property type="project" value="TreeGrafter"/>
</dbReference>
<evidence type="ECO:0000313" key="3">
    <source>
        <dbReference type="Proteomes" id="UP000006757"/>
    </source>
</evidence>
<dbReference type="HOGENOM" id="CLU_029375_3_2_1"/>
<dbReference type="PANTHER" id="PTHR12277:SF194">
    <property type="entry name" value="FI04476P"/>
    <property type="match status" value="1"/>
</dbReference>
<dbReference type="STRING" id="1220162.K1VDF6"/>
<proteinExistence type="predicted"/>
<dbReference type="InterPro" id="IPR029058">
    <property type="entry name" value="AB_hydrolase_fold"/>
</dbReference>
<keyword evidence="2" id="KW-0378">Hydrolase</keyword>
<dbReference type="OrthoDB" id="446723at2759"/>
<organism evidence="2 3">
    <name type="scientific">Trichosporon asahii var. asahii (strain CBS 8904)</name>
    <name type="common">Yeast</name>
    <dbReference type="NCBI Taxonomy" id="1220162"/>
    <lineage>
        <taxon>Eukaryota</taxon>
        <taxon>Fungi</taxon>
        <taxon>Dikarya</taxon>
        <taxon>Basidiomycota</taxon>
        <taxon>Agaricomycotina</taxon>
        <taxon>Tremellomycetes</taxon>
        <taxon>Trichosporonales</taxon>
        <taxon>Trichosporonaceae</taxon>
        <taxon>Trichosporon</taxon>
    </lineage>
</organism>
<reference evidence="2 3" key="1">
    <citation type="journal article" date="2012" name="Eukaryot. Cell">
        <title>Genome sequence of the Trichosporon asahii environmental strain CBS 8904.</title>
        <authorList>
            <person name="Yang R.Y."/>
            <person name="Li H.T."/>
            <person name="Zhu H."/>
            <person name="Zhou G.P."/>
            <person name="Wang M."/>
            <person name="Wang L."/>
        </authorList>
    </citation>
    <scope>NUCLEOTIDE SEQUENCE [LARGE SCALE GENOMIC DNA]</scope>
    <source>
        <strain evidence="2 3">CBS 8904</strain>
    </source>
</reference>
<accession>K1VDF6</accession>
<dbReference type="Gene3D" id="3.40.50.1820">
    <property type="entry name" value="alpha/beta hydrolase"/>
    <property type="match status" value="1"/>
</dbReference>
<dbReference type="eggNOG" id="KOG1552">
    <property type="taxonomic scope" value="Eukaryota"/>
</dbReference>
<evidence type="ECO:0000313" key="2">
    <source>
        <dbReference type="EMBL" id="EKC98875.1"/>
    </source>
</evidence>